<feature type="transmembrane region" description="Helical" evidence="7">
    <location>
        <begin position="652"/>
        <end position="672"/>
    </location>
</feature>
<feature type="transmembrane region" description="Helical" evidence="7">
    <location>
        <begin position="294"/>
        <end position="315"/>
    </location>
</feature>
<dbReference type="EMBL" id="JAGKQM010000009">
    <property type="protein sequence ID" value="KAH0913489.1"/>
    <property type="molecule type" value="Genomic_DNA"/>
</dbReference>
<comment type="similarity">
    <text evidence="2">Belongs to the major facilitator superfamily. Nitrate/nitrite porter (TC 2.A.1.8) family.</text>
</comment>
<feature type="compositionally biased region" description="Basic and acidic residues" evidence="6">
    <location>
        <begin position="980"/>
        <end position="993"/>
    </location>
</feature>
<feature type="transmembrane region" description="Helical" evidence="7">
    <location>
        <begin position="394"/>
        <end position="414"/>
    </location>
</feature>
<feature type="transmembrane region" description="Helical" evidence="7">
    <location>
        <begin position="720"/>
        <end position="743"/>
    </location>
</feature>
<comment type="subcellular location">
    <subcellularLocation>
        <location evidence="1">Membrane</location>
        <topology evidence="1">Multi-pass membrane protein</topology>
    </subcellularLocation>
</comment>
<feature type="transmembrane region" description="Helical" evidence="7">
    <location>
        <begin position="138"/>
        <end position="158"/>
    </location>
</feature>
<feature type="transmembrane region" description="Helical" evidence="7">
    <location>
        <begin position="850"/>
        <end position="868"/>
    </location>
</feature>
<feature type="transmembrane region" description="Helical" evidence="7">
    <location>
        <begin position="362"/>
        <end position="387"/>
    </location>
</feature>
<feature type="region of interest" description="Disordered" evidence="6">
    <location>
        <begin position="980"/>
        <end position="1027"/>
    </location>
</feature>
<feature type="transmembrane region" description="Helical" evidence="7">
    <location>
        <begin position="51"/>
        <end position="73"/>
    </location>
</feature>
<feature type="transmembrane region" description="Helical" evidence="7">
    <location>
        <begin position="769"/>
        <end position="788"/>
    </location>
</feature>
<feature type="transmembrane region" description="Helical" evidence="7">
    <location>
        <begin position="684"/>
        <end position="708"/>
    </location>
</feature>
<dbReference type="CDD" id="cd17341">
    <property type="entry name" value="MFS_NRT2_like"/>
    <property type="match status" value="2"/>
</dbReference>
<dbReference type="Proteomes" id="UP000824890">
    <property type="component" value="Unassembled WGS sequence"/>
</dbReference>
<feature type="transmembrane region" description="Helical" evidence="7">
    <location>
        <begin position="113"/>
        <end position="132"/>
    </location>
</feature>
<reference evidence="8 9" key="1">
    <citation type="submission" date="2021-05" db="EMBL/GenBank/DDBJ databases">
        <title>Genome Assembly of Synthetic Allotetraploid Brassica napus Reveals Homoeologous Exchanges between Subgenomes.</title>
        <authorList>
            <person name="Davis J.T."/>
        </authorList>
    </citation>
    <scope>NUCLEOTIDE SEQUENCE [LARGE SCALE GENOMIC DNA]</scope>
    <source>
        <strain evidence="9">cv. Da-Ae</strain>
        <tissue evidence="8">Seedling</tissue>
    </source>
</reference>
<sequence length="1027" mass="111415">MGDSTGDTGSSMHGVSTDKTGKYDLPVDLEDRATVFKLFSFAKPHMRTFHLSWISFSTCFVSTFAAAPLVPIIRENLNLTKQDVGNAGVASVSGSIFSRLVMGAVCDLLGPRYGCAFLVMLSAPTVFSMSFVSGAAGFITVRFMIGFCLATFVSCQYWMSTMFTSKIIGLVNGTAAGWGNMGGGITQLLMPVVYEIIRRCGATAFTAWRIAFFVPGWLHIIMGILVLTLGQDLPGGNRKAVEKKGKVVQDKLGKIMWCAVSNYRTWIFVLLYGYSMGVELSTDNVIAEYFFDRFHLKLHTAGIIAASFGMANFFARPAGGYASDIAAKYFGMRGRLWALWIIQTAGGLFCVWLGLANTLVTAIVAMILFSLGAQAACGATFAIVPFVSRRSLGIISGLTGAGGNFGSGLTQLIFFSTSQFTTEQGLTWMGVMIVACTLPVMLIHFPQWGSMFRPPSTDPVKGTAEYYYVSEWNEEEKQKNMHQGSVAFAINAKSEDGRNAPSTITPGSSMHGVTGREQTFAFSVASPIVPTDKTAKFDLPVDSEHKATVFKLFSFAKPHMRTFHLSWISFSTCFVSTFAAAPLVPIIRENLNLTKQDIGNAGVASVSGSIFSRLVMGAVCDLLGPRYGCAFLVMLSAPTVFSMSFVSGAGGFITVRFMIGFCLATFVSCQYWMSTMFNSQIIGLVNGTAAGWGNMGGGVTQLLMPIVYEIIRRCGATAFTAWRLAFFVPGWLHIIMGVLVLNLGQDLPDGNRSALEKKGEVAKDKFGKIMWYAVTNYRTWIFVLLYGYSMGVELSTDNVIAEYFFDRFHLKLHTAGIIAACFGMANFFARPAGGYASDLAAKYFGMRGRLWALWIIQTAGGLFCVWLGRANTLVTAVVAMVLFSLGAQAACGATFAIVPFVSRRALGIISGLTGAGGNFGSGLTQLIFFSTSRFTTEQGLTWMGVMIVACTLPVTLCHFPQWGSMFLPPSTDPVKGTEEHYYASEWNEQEKQKNLHQGSLRFAENAKSEGGPRSRSATPPQNTPNNA</sequence>
<comment type="caution">
    <text evidence="8">The sequence shown here is derived from an EMBL/GenBank/DDBJ whole genome shotgun (WGS) entry which is preliminary data.</text>
</comment>
<feature type="compositionally biased region" description="Polar residues" evidence="6">
    <location>
        <begin position="1015"/>
        <end position="1027"/>
    </location>
</feature>
<feature type="transmembrane region" description="Helical" evidence="7">
    <location>
        <begin position="627"/>
        <end position="646"/>
    </location>
</feature>
<feature type="transmembrane region" description="Helical" evidence="7">
    <location>
        <begin position="940"/>
        <end position="959"/>
    </location>
</feature>
<dbReference type="InterPro" id="IPR036259">
    <property type="entry name" value="MFS_trans_sf"/>
</dbReference>
<proteinExistence type="inferred from homology"/>
<evidence type="ECO:0000256" key="1">
    <source>
        <dbReference type="ARBA" id="ARBA00004141"/>
    </source>
</evidence>
<dbReference type="InterPro" id="IPR044772">
    <property type="entry name" value="NO3_transporter"/>
</dbReference>
<feature type="transmembrane region" description="Helical" evidence="7">
    <location>
        <begin position="170"/>
        <end position="190"/>
    </location>
</feature>
<gene>
    <name evidence="8" type="ORF">HID58_036810</name>
</gene>
<accession>A0ABQ8C8S7</accession>
<dbReference type="SUPFAM" id="SSF103473">
    <property type="entry name" value="MFS general substrate transporter"/>
    <property type="match status" value="2"/>
</dbReference>
<dbReference type="InterPro" id="IPR011701">
    <property type="entry name" value="MFS"/>
</dbReference>
<name>A0ABQ8C8S7_BRANA</name>
<evidence type="ECO:0000256" key="2">
    <source>
        <dbReference type="ARBA" id="ARBA00008432"/>
    </source>
</evidence>
<feature type="transmembrane region" description="Helical" evidence="7">
    <location>
        <begin position="210"/>
        <end position="231"/>
    </location>
</feature>
<feature type="transmembrane region" description="Helical" evidence="7">
    <location>
        <begin position="874"/>
        <end position="898"/>
    </location>
</feature>
<evidence type="ECO:0000256" key="7">
    <source>
        <dbReference type="SAM" id="Phobius"/>
    </source>
</evidence>
<feature type="transmembrane region" description="Helical" evidence="7">
    <location>
        <begin position="336"/>
        <end position="356"/>
    </location>
</feature>
<evidence type="ECO:0000256" key="5">
    <source>
        <dbReference type="ARBA" id="ARBA00023136"/>
    </source>
</evidence>
<evidence type="ECO:0000313" key="9">
    <source>
        <dbReference type="Proteomes" id="UP000824890"/>
    </source>
</evidence>
<dbReference type="PANTHER" id="PTHR23515">
    <property type="entry name" value="HIGH-AFFINITY NITRATE TRANSPORTER 2.3"/>
    <property type="match status" value="1"/>
</dbReference>
<evidence type="ECO:0000256" key="3">
    <source>
        <dbReference type="ARBA" id="ARBA00022692"/>
    </source>
</evidence>
<feature type="transmembrane region" description="Helical" evidence="7">
    <location>
        <begin position="808"/>
        <end position="829"/>
    </location>
</feature>
<feature type="transmembrane region" description="Helical" evidence="7">
    <location>
        <begin position="426"/>
        <end position="445"/>
    </location>
</feature>
<keyword evidence="3 7" id="KW-0812">Transmembrane</keyword>
<evidence type="ECO:0000256" key="6">
    <source>
        <dbReference type="SAM" id="MobiDB-lite"/>
    </source>
</evidence>
<protein>
    <submittedName>
        <fullName evidence="8">Uncharacterized protein</fullName>
    </submittedName>
</protein>
<feature type="transmembrane region" description="Helical" evidence="7">
    <location>
        <begin position="905"/>
        <end position="928"/>
    </location>
</feature>
<dbReference type="Pfam" id="PF07690">
    <property type="entry name" value="MFS_1"/>
    <property type="match status" value="2"/>
</dbReference>
<evidence type="ECO:0000256" key="4">
    <source>
        <dbReference type="ARBA" id="ARBA00022989"/>
    </source>
</evidence>
<organism evidence="8 9">
    <name type="scientific">Brassica napus</name>
    <name type="common">Rape</name>
    <dbReference type="NCBI Taxonomy" id="3708"/>
    <lineage>
        <taxon>Eukaryota</taxon>
        <taxon>Viridiplantae</taxon>
        <taxon>Streptophyta</taxon>
        <taxon>Embryophyta</taxon>
        <taxon>Tracheophyta</taxon>
        <taxon>Spermatophyta</taxon>
        <taxon>Magnoliopsida</taxon>
        <taxon>eudicotyledons</taxon>
        <taxon>Gunneridae</taxon>
        <taxon>Pentapetalae</taxon>
        <taxon>rosids</taxon>
        <taxon>malvids</taxon>
        <taxon>Brassicales</taxon>
        <taxon>Brassicaceae</taxon>
        <taxon>Brassiceae</taxon>
        <taxon>Brassica</taxon>
    </lineage>
</organism>
<keyword evidence="9" id="KW-1185">Reference proteome</keyword>
<dbReference type="Gene3D" id="1.20.1250.20">
    <property type="entry name" value="MFS general substrate transporter like domains"/>
    <property type="match status" value="4"/>
</dbReference>
<keyword evidence="5 7" id="KW-0472">Membrane</keyword>
<feature type="transmembrane region" description="Helical" evidence="7">
    <location>
        <begin position="565"/>
        <end position="586"/>
    </location>
</feature>
<keyword evidence="4 7" id="KW-1133">Transmembrane helix</keyword>
<evidence type="ECO:0000313" key="8">
    <source>
        <dbReference type="EMBL" id="KAH0913489.1"/>
    </source>
</evidence>